<evidence type="ECO:0000313" key="2">
    <source>
        <dbReference type="Proteomes" id="UP000814033"/>
    </source>
</evidence>
<name>A0ACB8RB20_9AGAM</name>
<proteinExistence type="predicted"/>
<dbReference type="Proteomes" id="UP000814033">
    <property type="component" value="Unassembled WGS sequence"/>
</dbReference>
<sequence length="219" mass="25160">MTSPSLPPAEEQPGNIFAGYSSVKMPAHKAFEIDPYQGSGKKHPRPHIILPSWVPGPVSMNPQHSKTLICSMATFDNVPRTTLAEVFSHFVIPVYPNTQRRSDEYTLNATIDWDNDNQWVIGIAYPVPPGLFTHQWTQRRYPYLPMRVAEDELDKLGEVVIQRRRKWLQMMRNPDMRRTLIIDFYNTRRNSNRSSNRPNHTIQRQVPPAQPSGSASAVR</sequence>
<dbReference type="EMBL" id="MU276141">
    <property type="protein sequence ID" value="KAI0041150.1"/>
    <property type="molecule type" value="Genomic_DNA"/>
</dbReference>
<gene>
    <name evidence="1" type="ORF">FA95DRAFT_769342</name>
</gene>
<evidence type="ECO:0000313" key="1">
    <source>
        <dbReference type="EMBL" id="KAI0041150.1"/>
    </source>
</evidence>
<keyword evidence="2" id="KW-1185">Reference proteome</keyword>
<comment type="caution">
    <text evidence="1">The sequence shown here is derived from an EMBL/GenBank/DDBJ whole genome shotgun (WGS) entry which is preliminary data.</text>
</comment>
<reference evidence="1" key="2">
    <citation type="journal article" date="2022" name="New Phytol.">
        <title>Evolutionary transition to the ectomycorrhizal habit in the genomes of a hyperdiverse lineage of mushroom-forming fungi.</title>
        <authorList>
            <person name="Looney B."/>
            <person name="Miyauchi S."/>
            <person name="Morin E."/>
            <person name="Drula E."/>
            <person name="Courty P.E."/>
            <person name="Kohler A."/>
            <person name="Kuo A."/>
            <person name="LaButti K."/>
            <person name="Pangilinan J."/>
            <person name="Lipzen A."/>
            <person name="Riley R."/>
            <person name="Andreopoulos W."/>
            <person name="He G."/>
            <person name="Johnson J."/>
            <person name="Nolan M."/>
            <person name="Tritt A."/>
            <person name="Barry K.W."/>
            <person name="Grigoriev I.V."/>
            <person name="Nagy L.G."/>
            <person name="Hibbett D."/>
            <person name="Henrissat B."/>
            <person name="Matheny P.B."/>
            <person name="Labbe J."/>
            <person name="Martin F.M."/>
        </authorList>
    </citation>
    <scope>NUCLEOTIDE SEQUENCE</scope>
    <source>
        <strain evidence="1">FP105234-sp</strain>
    </source>
</reference>
<accession>A0ACB8RB20</accession>
<reference evidence="1" key="1">
    <citation type="submission" date="2021-02" db="EMBL/GenBank/DDBJ databases">
        <authorList>
            <consortium name="DOE Joint Genome Institute"/>
            <person name="Ahrendt S."/>
            <person name="Looney B.P."/>
            <person name="Miyauchi S."/>
            <person name="Morin E."/>
            <person name="Drula E."/>
            <person name="Courty P.E."/>
            <person name="Chicoki N."/>
            <person name="Fauchery L."/>
            <person name="Kohler A."/>
            <person name="Kuo A."/>
            <person name="Labutti K."/>
            <person name="Pangilinan J."/>
            <person name="Lipzen A."/>
            <person name="Riley R."/>
            <person name="Andreopoulos W."/>
            <person name="He G."/>
            <person name="Johnson J."/>
            <person name="Barry K.W."/>
            <person name="Grigoriev I.V."/>
            <person name="Nagy L."/>
            <person name="Hibbett D."/>
            <person name="Henrissat B."/>
            <person name="Matheny P.B."/>
            <person name="Labbe J."/>
            <person name="Martin F."/>
        </authorList>
    </citation>
    <scope>NUCLEOTIDE SEQUENCE</scope>
    <source>
        <strain evidence="1">FP105234-sp</strain>
    </source>
</reference>
<protein>
    <submittedName>
        <fullName evidence="1">Uncharacterized protein</fullName>
    </submittedName>
</protein>
<organism evidence="1 2">
    <name type="scientific">Auriscalpium vulgare</name>
    <dbReference type="NCBI Taxonomy" id="40419"/>
    <lineage>
        <taxon>Eukaryota</taxon>
        <taxon>Fungi</taxon>
        <taxon>Dikarya</taxon>
        <taxon>Basidiomycota</taxon>
        <taxon>Agaricomycotina</taxon>
        <taxon>Agaricomycetes</taxon>
        <taxon>Russulales</taxon>
        <taxon>Auriscalpiaceae</taxon>
        <taxon>Auriscalpium</taxon>
    </lineage>
</organism>